<gene>
    <name evidence="2" type="ORF">G2W53_044781</name>
</gene>
<evidence type="ECO:0000313" key="3">
    <source>
        <dbReference type="Proteomes" id="UP000634136"/>
    </source>
</evidence>
<feature type="compositionally biased region" description="Polar residues" evidence="1">
    <location>
        <begin position="1"/>
        <end position="14"/>
    </location>
</feature>
<organism evidence="2 3">
    <name type="scientific">Senna tora</name>
    <dbReference type="NCBI Taxonomy" id="362788"/>
    <lineage>
        <taxon>Eukaryota</taxon>
        <taxon>Viridiplantae</taxon>
        <taxon>Streptophyta</taxon>
        <taxon>Embryophyta</taxon>
        <taxon>Tracheophyta</taxon>
        <taxon>Spermatophyta</taxon>
        <taxon>Magnoliopsida</taxon>
        <taxon>eudicotyledons</taxon>
        <taxon>Gunneridae</taxon>
        <taxon>Pentapetalae</taxon>
        <taxon>rosids</taxon>
        <taxon>fabids</taxon>
        <taxon>Fabales</taxon>
        <taxon>Fabaceae</taxon>
        <taxon>Caesalpinioideae</taxon>
        <taxon>Cassia clade</taxon>
        <taxon>Senna</taxon>
    </lineage>
</organism>
<protein>
    <submittedName>
        <fullName evidence="2">Uncharacterized protein</fullName>
    </submittedName>
</protein>
<feature type="region of interest" description="Disordered" evidence="1">
    <location>
        <begin position="1"/>
        <end position="38"/>
    </location>
</feature>
<keyword evidence="3" id="KW-1185">Reference proteome</keyword>
<evidence type="ECO:0000256" key="1">
    <source>
        <dbReference type="SAM" id="MobiDB-lite"/>
    </source>
</evidence>
<reference evidence="2" key="1">
    <citation type="submission" date="2020-09" db="EMBL/GenBank/DDBJ databases">
        <title>Genome-Enabled Discovery of Anthraquinone Biosynthesis in Senna tora.</title>
        <authorList>
            <person name="Kang S.-H."/>
            <person name="Pandey R.P."/>
            <person name="Lee C.-M."/>
            <person name="Sim J.-S."/>
            <person name="Jeong J.-T."/>
            <person name="Choi B.-S."/>
            <person name="Jung M."/>
            <person name="Ginzburg D."/>
            <person name="Zhao K."/>
            <person name="Won S.Y."/>
            <person name="Oh T.-J."/>
            <person name="Yu Y."/>
            <person name="Kim N.-H."/>
            <person name="Lee O.R."/>
            <person name="Lee T.-H."/>
            <person name="Bashyal P."/>
            <person name="Kim T.-S."/>
            <person name="Lee W.-H."/>
            <person name="Kawkins C."/>
            <person name="Kim C.-K."/>
            <person name="Kim J.S."/>
            <person name="Ahn B.O."/>
            <person name="Rhee S.Y."/>
            <person name="Sohng J.K."/>
        </authorList>
    </citation>
    <scope>NUCLEOTIDE SEQUENCE</scope>
    <source>
        <tissue evidence="2">Leaf</tissue>
    </source>
</reference>
<comment type="caution">
    <text evidence="2">The sequence shown here is derived from an EMBL/GenBank/DDBJ whole genome shotgun (WGS) entry which is preliminary data.</text>
</comment>
<proteinExistence type="predicted"/>
<evidence type="ECO:0000313" key="2">
    <source>
        <dbReference type="EMBL" id="KAF7801084.1"/>
    </source>
</evidence>
<feature type="compositionally biased region" description="Basic and acidic residues" evidence="1">
    <location>
        <begin position="17"/>
        <end position="30"/>
    </location>
</feature>
<dbReference type="AlphaFoldDB" id="A0A834SDC1"/>
<dbReference type="EMBL" id="JAAIUW010000032">
    <property type="protein sequence ID" value="KAF7801084.1"/>
    <property type="molecule type" value="Genomic_DNA"/>
</dbReference>
<accession>A0A834SDC1</accession>
<sequence>MTSNTFHAITSPVQNVFRDDMTHRPRDHESYSSIKSTGIPKYNTERSFDLLVEQHA</sequence>
<name>A0A834SDC1_9FABA</name>
<dbReference type="Proteomes" id="UP000634136">
    <property type="component" value="Unassembled WGS sequence"/>
</dbReference>